<dbReference type="Proteomes" id="UP000254495">
    <property type="component" value="Unassembled WGS sequence"/>
</dbReference>
<dbReference type="InterPro" id="IPR027417">
    <property type="entry name" value="P-loop_NTPase"/>
</dbReference>
<sequence length="73" mass="8310">MDTLRFNLRLANYDASENEMFKVLKLANLSVVNNEPVSLDTHLINRGNNYSGGQKTTNFVSATVFEKTCNNYY</sequence>
<evidence type="ECO:0000313" key="1">
    <source>
        <dbReference type="EMBL" id="STK82965.1"/>
    </source>
</evidence>
<evidence type="ECO:0000313" key="2">
    <source>
        <dbReference type="Proteomes" id="UP000254495"/>
    </source>
</evidence>
<accession>A0A376ZVJ0</accession>
<dbReference type="EMBL" id="UGCU01000002">
    <property type="protein sequence ID" value="STK82965.1"/>
    <property type="molecule type" value="Genomic_DNA"/>
</dbReference>
<organism evidence="1 2">
    <name type="scientific">Escherichia coli</name>
    <dbReference type="NCBI Taxonomy" id="562"/>
    <lineage>
        <taxon>Bacteria</taxon>
        <taxon>Pseudomonadati</taxon>
        <taxon>Pseudomonadota</taxon>
        <taxon>Gammaproteobacteria</taxon>
        <taxon>Enterobacterales</taxon>
        <taxon>Enterobacteriaceae</taxon>
        <taxon>Escherichia</taxon>
    </lineage>
</organism>
<reference evidence="1 2" key="1">
    <citation type="submission" date="2018-06" db="EMBL/GenBank/DDBJ databases">
        <authorList>
            <consortium name="Pathogen Informatics"/>
            <person name="Doyle S."/>
        </authorList>
    </citation>
    <scope>NUCLEOTIDE SEQUENCE [LARGE SCALE GENOMIC DNA]</scope>
    <source>
        <strain evidence="1 2">NCTC9077</strain>
    </source>
</reference>
<proteinExistence type="predicted"/>
<name>A0A376ZVJ0_ECOLX</name>
<dbReference type="AlphaFoldDB" id="A0A376ZVJ0"/>
<gene>
    <name evidence="1" type="ORF">NCTC9077_06502</name>
</gene>
<dbReference type="Gene3D" id="3.40.50.300">
    <property type="entry name" value="P-loop containing nucleotide triphosphate hydrolases"/>
    <property type="match status" value="1"/>
</dbReference>
<protein>
    <submittedName>
        <fullName evidence="1">ABC-type transport system involved in cytochrome bd biosynthesis, fused ATPase and permease components</fullName>
    </submittedName>
</protein>